<dbReference type="Pfam" id="PF00440">
    <property type="entry name" value="TetR_N"/>
    <property type="match status" value="1"/>
</dbReference>
<organism evidence="4 5">
    <name type="scientific">Mammaliicoccus stepanovicii</name>
    <dbReference type="NCBI Taxonomy" id="643214"/>
    <lineage>
        <taxon>Bacteria</taxon>
        <taxon>Bacillati</taxon>
        <taxon>Bacillota</taxon>
        <taxon>Bacilli</taxon>
        <taxon>Bacillales</taxon>
        <taxon>Staphylococcaceae</taxon>
        <taxon>Mammaliicoccus</taxon>
    </lineage>
</organism>
<dbReference type="PANTHER" id="PTHR43479">
    <property type="entry name" value="ACREF/ENVCD OPERON REPRESSOR-RELATED"/>
    <property type="match status" value="1"/>
</dbReference>
<keyword evidence="1 2" id="KW-0238">DNA-binding</keyword>
<dbReference type="PANTHER" id="PTHR43479:SF23">
    <property type="entry name" value="HTH TETR-TYPE DOMAIN-CONTAINING PROTEIN"/>
    <property type="match status" value="1"/>
</dbReference>
<dbReference type="InterPro" id="IPR050624">
    <property type="entry name" value="HTH-type_Tx_Regulator"/>
</dbReference>
<feature type="DNA-binding region" description="H-T-H motif" evidence="2">
    <location>
        <begin position="31"/>
        <end position="50"/>
    </location>
</feature>
<gene>
    <name evidence="4" type="ORF">SAMEA4384403_02184</name>
</gene>
<dbReference type="SUPFAM" id="SSF46689">
    <property type="entry name" value="Homeodomain-like"/>
    <property type="match status" value="1"/>
</dbReference>
<evidence type="ECO:0000256" key="1">
    <source>
        <dbReference type="ARBA" id="ARBA00023125"/>
    </source>
</evidence>
<evidence type="ECO:0000313" key="5">
    <source>
        <dbReference type="Proteomes" id="UP000242084"/>
    </source>
</evidence>
<proteinExistence type="predicted"/>
<dbReference type="EMBL" id="LT906462">
    <property type="protein sequence ID" value="SNV78056.1"/>
    <property type="molecule type" value="Genomic_DNA"/>
</dbReference>
<dbReference type="KEGG" id="sste:SAMEA4384403_2184"/>
<dbReference type="PROSITE" id="PS50977">
    <property type="entry name" value="HTH_TETR_2"/>
    <property type="match status" value="1"/>
</dbReference>
<keyword evidence="5" id="KW-1185">Reference proteome</keyword>
<accession>A0A240A588</accession>
<dbReference type="GO" id="GO:0003677">
    <property type="term" value="F:DNA binding"/>
    <property type="evidence" value="ECO:0007669"/>
    <property type="project" value="UniProtKB-UniRule"/>
</dbReference>
<dbReference type="AlphaFoldDB" id="A0A240A588"/>
<dbReference type="Pfam" id="PF14278">
    <property type="entry name" value="TetR_C_8"/>
    <property type="match status" value="1"/>
</dbReference>
<dbReference type="OrthoDB" id="9810250at2"/>
<dbReference type="InterPro" id="IPR039532">
    <property type="entry name" value="TetR_C_Firmicutes"/>
</dbReference>
<reference evidence="4 5" key="1">
    <citation type="submission" date="2017-06" db="EMBL/GenBank/DDBJ databases">
        <authorList>
            <consortium name="Pathogen Informatics"/>
        </authorList>
    </citation>
    <scope>NUCLEOTIDE SEQUENCE [LARGE SCALE GENOMIC DNA]</scope>
    <source>
        <strain evidence="4 5">NCTC13839</strain>
    </source>
</reference>
<evidence type="ECO:0000256" key="2">
    <source>
        <dbReference type="PROSITE-ProRule" id="PRU00335"/>
    </source>
</evidence>
<name>A0A240A588_9STAP</name>
<dbReference type="Gene3D" id="1.10.357.10">
    <property type="entry name" value="Tetracycline Repressor, domain 2"/>
    <property type="match status" value="1"/>
</dbReference>
<evidence type="ECO:0000259" key="3">
    <source>
        <dbReference type="PROSITE" id="PS50977"/>
    </source>
</evidence>
<dbReference type="Proteomes" id="UP000242084">
    <property type="component" value="Chromosome 1"/>
</dbReference>
<dbReference type="InterPro" id="IPR009057">
    <property type="entry name" value="Homeodomain-like_sf"/>
</dbReference>
<evidence type="ECO:0000313" key="4">
    <source>
        <dbReference type="EMBL" id="SNV78056.1"/>
    </source>
</evidence>
<protein>
    <submittedName>
        <fullName evidence="4">Putative transcriptional regulator</fullName>
    </submittedName>
</protein>
<dbReference type="RefSeq" id="WP_095089514.1">
    <property type="nucleotide sequence ID" value="NZ_BMDM01000001.1"/>
</dbReference>
<sequence length="204" mass="23646">MAEDRRVRKSKTAIKQAFIQLLSEKNIEHITIQQISDLADVNRGTFYLNFEDKYVLLEEMENEKIVEIKSYLDISQLDLSNKTVEEFMQEFSNLVIKKVLEHINENLAFYQVILGMGRKSMIEEQIFGMINKNITYLIGDNETVFGIPIDYYLSYVSGSMFSMITYWVNDSDRVSVDDLVQYVLKIATTGPLSILKQLVDERGN</sequence>
<feature type="domain" description="HTH tetR-type" evidence="3">
    <location>
        <begin position="8"/>
        <end position="68"/>
    </location>
</feature>
<dbReference type="InterPro" id="IPR001647">
    <property type="entry name" value="HTH_TetR"/>
</dbReference>